<name>A0A1Y5RA84_9RHOB</name>
<accession>A0A1Y5RA84</accession>
<organism evidence="1 2">
    <name type="scientific">Pseudooctadecabacter jejudonensis</name>
    <dbReference type="NCBI Taxonomy" id="1391910"/>
    <lineage>
        <taxon>Bacteria</taxon>
        <taxon>Pseudomonadati</taxon>
        <taxon>Pseudomonadota</taxon>
        <taxon>Alphaproteobacteria</taxon>
        <taxon>Rhodobacterales</taxon>
        <taxon>Paracoccaceae</taxon>
        <taxon>Pseudooctadecabacter</taxon>
    </lineage>
</organism>
<sequence>MVSAEDVISFWMEEIGPKGWFAGGAALDGQIRDRFESAWQEAREGACGLWLTSPKGVLGYLILTDQLPRNMHRGTADAFATDTSARAAAKFAIERDWDLREAEPARQFFYMPLMHSENLIDQDRCVRLMSTRMHKDGGSGVRHACAHRLIIRQFGRFPFRNAALGRQTTQAEQSWMDGVGYAGALRDVDAKQAKGPA</sequence>
<dbReference type="Gene3D" id="1.25.40.10">
    <property type="entry name" value="Tetratricopeptide repeat domain"/>
    <property type="match status" value="1"/>
</dbReference>
<dbReference type="InterPro" id="IPR010323">
    <property type="entry name" value="DUF924"/>
</dbReference>
<dbReference type="Gene3D" id="1.20.58.320">
    <property type="entry name" value="TPR-like"/>
    <property type="match status" value="1"/>
</dbReference>
<dbReference type="RefSeq" id="WP_085862641.1">
    <property type="nucleotide sequence ID" value="NZ_FWFT01000001.1"/>
</dbReference>
<dbReference type="OrthoDB" id="7593450at2"/>
<proteinExistence type="predicted"/>
<reference evidence="1 2" key="1">
    <citation type="submission" date="2017-03" db="EMBL/GenBank/DDBJ databases">
        <authorList>
            <person name="Afonso C.L."/>
            <person name="Miller P.J."/>
            <person name="Scott M.A."/>
            <person name="Spackman E."/>
            <person name="Goraichik I."/>
            <person name="Dimitrov K.M."/>
            <person name="Suarez D.L."/>
            <person name="Swayne D.E."/>
        </authorList>
    </citation>
    <scope>NUCLEOTIDE SEQUENCE [LARGE SCALE GENOMIC DNA]</scope>
    <source>
        <strain evidence="1 2">CECT 8397</strain>
    </source>
</reference>
<evidence type="ECO:0008006" key="3">
    <source>
        <dbReference type="Google" id="ProtNLM"/>
    </source>
</evidence>
<dbReference type="AlphaFoldDB" id="A0A1Y5RA84"/>
<dbReference type="EMBL" id="FWFT01000001">
    <property type="protein sequence ID" value="SLN12032.1"/>
    <property type="molecule type" value="Genomic_DNA"/>
</dbReference>
<evidence type="ECO:0000313" key="2">
    <source>
        <dbReference type="Proteomes" id="UP000193623"/>
    </source>
</evidence>
<protein>
    <recommendedName>
        <fullName evidence="3">DUF924 domain-containing protein</fullName>
    </recommendedName>
</protein>
<keyword evidence="2" id="KW-1185">Reference proteome</keyword>
<gene>
    <name evidence="1" type="ORF">PSJ8397_00133</name>
</gene>
<dbReference type="Pfam" id="PF06041">
    <property type="entry name" value="DUF924"/>
    <property type="match status" value="1"/>
</dbReference>
<dbReference type="InterPro" id="IPR011990">
    <property type="entry name" value="TPR-like_helical_dom_sf"/>
</dbReference>
<evidence type="ECO:0000313" key="1">
    <source>
        <dbReference type="EMBL" id="SLN12032.1"/>
    </source>
</evidence>
<dbReference type="Proteomes" id="UP000193623">
    <property type="component" value="Unassembled WGS sequence"/>
</dbReference>
<dbReference type="SUPFAM" id="SSF48452">
    <property type="entry name" value="TPR-like"/>
    <property type="match status" value="1"/>
</dbReference>